<feature type="signal peptide" evidence="2">
    <location>
        <begin position="1"/>
        <end position="22"/>
    </location>
</feature>
<proteinExistence type="predicted"/>
<evidence type="ECO:0000256" key="2">
    <source>
        <dbReference type="SAM" id="SignalP"/>
    </source>
</evidence>
<dbReference type="PANTHER" id="PTHR35273">
    <property type="entry name" value="ALPHA-1,4 POLYGALACTOSAMINIDASE, PUTATIVE (AFU_ORTHOLOGUE AFUA_3G07890)-RELATED"/>
    <property type="match status" value="1"/>
</dbReference>
<dbReference type="InterPro" id="IPR013785">
    <property type="entry name" value="Aldolase_TIM"/>
</dbReference>
<feature type="compositionally biased region" description="Pro residues" evidence="1">
    <location>
        <begin position="85"/>
        <end position="101"/>
    </location>
</feature>
<evidence type="ECO:0000259" key="3">
    <source>
        <dbReference type="Pfam" id="PF03537"/>
    </source>
</evidence>
<evidence type="ECO:0000256" key="1">
    <source>
        <dbReference type="SAM" id="MobiDB-lite"/>
    </source>
</evidence>
<dbReference type="EMBL" id="BJUA01000009">
    <property type="protein sequence ID" value="GEK18367.1"/>
    <property type="molecule type" value="Genomic_DNA"/>
</dbReference>
<evidence type="ECO:0000313" key="5">
    <source>
        <dbReference type="Proteomes" id="UP000321386"/>
    </source>
</evidence>
<accession>A0A510UUM0</accession>
<dbReference type="Proteomes" id="UP000321386">
    <property type="component" value="Unassembled WGS sequence"/>
</dbReference>
<dbReference type="Gene3D" id="3.20.20.70">
    <property type="entry name" value="Aldolase class I"/>
    <property type="match status" value="1"/>
</dbReference>
<feature type="region of interest" description="Disordered" evidence="1">
    <location>
        <begin position="21"/>
        <end position="121"/>
    </location>
</feature>
<dbReference type="Pfam" id="PF03537">
    <property type="entry name" value="Glyco_hydro_114"/>
    <property type="match status" value="1"/>
</dbReference>
<dbReference type="AlphaFoldDB" id="A0A510UUM0"/>
<protein>
    <recommendedName>
        <fullName evidence="3">Glycoside-hydrolase family GH114 TIM-barrel domain-containing protein</fullName>
    </recommendedName>
</protein>
<feature type="chain" id="PRO_5038644870" description="Glycoside-hydrolase family GH114 TIM-barrel domain-containing protein" evidence="2">
    <location>
        <begin position="23"/>
        <end position="353"/>
    </location>
</feature>
<dbReference type="PROSITE" id="PS51257">
    <property type="entry name" value="PROKAR_LIPOPROTEIN"/>
    <property type="match status" value="1"/>
</dbReference>
<dbReference type="SUPFAM" id="SSF51445">
    <property type="entry name" value="(Trans)glycosidases"/>
    <property type="match status" value="1"/>
</dbReference>
<keyword evidence="5" id="KW-1185">Reference proteome</keyword>
<comment type="caution">
    <text evidence="4">The sequence shown here is derived from an EMBL/GenBank/DDBJ whole genome shotgun (WGS) entry which is preliminary data.</text>
</comment>
<sequence>MRPAVLALPVVVALLLASCTHGDDEARPSPSAPTAGTTTTAEPSAPSAPSAPPTAAATAVATPPTTAAPTAGTAPSAPAARPTAAPAPGPAPAPAPDPAPAPEITLPPTSGVFDYQLGGTSPTVRVGGTTRAIDVVARDATATPLSGSYNICYVNGFQTQPGDASMWRKHQDLLLHDKHGDLVVDPDWPDEYVLDPSTAAQRAGILAILGPVVTGCARHGFDAVEIDNLDTWTRFTAIDKAGAHALAAAYVDLAHASGLAIAQKNAAEISRFAHDRLGFDFAVTESCAAWDECAAYTDVYGTHVLQIEYPEALDDADLTFAQVCGLPDRAPLTILRDRDLVPPGKPGHRYSAC</sequence>
<dbReference type="InterPro" id="IPR004352">
    <property type="entry name" value="GH114_TIM-barrel"/>
</dbReference>
<dbReference type="PANTHER" id="PTHR35273:SF2">
    <property type="entry name" value="ALPHA-GALACTOSIDASE"/>
    <property type="match status" value="1"/>
</dbReference>
<dbReference type="RefSeq" id="WP_246783867.1">
    <property type="nucleotide sequence ID" value="NZ_BJUA01000009.1"/>
</dbReference>
<reference evidence="4 5" key="1">
    <citation type="submission" date="2019-07" db="EMBL/GenBank/DDBJ databases">
        <title>Whole genome shotgun sequence of Cellulomonas persica NBRC 101101.</title>
        <authorList>
            <person name="Hosoyama A."/>
            <person name="Uohara A."/>
            <person name="Ohji S."/>
            <person name="Ichikawa N."/>
        </authorList>
    </citation>
    <scope>NUCLEOTIDE SEQUENCE [LARGE SCALE GENOMIC DNA]</scope>
    <source>
        <strain evidence="4 5">NBRC 101101</strain>
    </source>
</reference>
<feature type="compositionally biased region" description="Low complexity" evidence="1">
    <location>
        <begin position="28"/>
        <end position="84"/>
    </location>
</feature>
<keyword evidence="2" id="KW-0732">Signal</keyword>
<gene>
    <name evidence="4" type="ORF">CPE01_21000</name>
</gene>
<dbReference type="InterPro" id="IPR017853">
    <property type="entry name" value="GH"/>
</dbReference>
<name>A0A510UUM0_9CELL</name>
<feature type="domain" description="Glycoside-hydrolase family GH114 TIM-barrel" evidence="3">
    <location>
        <begin position="113"/>
        <end position="341"/>
    </location>
</feature>
<evidence type="ECO:0000313" key="4">
    <source>
        <dbReference type="EMBL" id="GEK18367.1"/>
    </source>
</evidence>
<organism evidence="4 5">
    <name type="scientific">Cellulomonas persica</name>
    <dbReference type="NCBI Taxonomy" id="76861"/>
    <lineage>
        <taxon>Bacteria</taxon>
        <taxon>Bacillati</taxon>
        <taxon>Actinomycetota</taxon>
        <taxon>Actinomycetes</taxon>
        <taxon>Micrococcales</taxon>
        <taxon>Cellulomonadaceae</taxon>
        <taxon>Cellulomonas</taxon>
    </lineage>
</organism>